<evidence type="ECO:0000256" key="2">
    <source>
        <dbReference type="ARBA" id="ARBA00022692"/>
    </source>
</evidence>
<dbReference type="InterPro" id="IPR051784">
    <property type="entry name" value="Nod_factor_ABC_transporter"/>
</dbReference>
<proteinExistence type="inferred from homology"/>
<keyword evidence="2 6" id="KW-0812">Transmembrane</keyword>
<evidence type="ECO:0000313" key="8">
    <source>
        <dbReference type="EMBL" id="GFJ87388.1"/>
    </source>
</evidence>
<dbReference type="PANTHER" id="PTHR43229">
    <property type="entry name" value="NODULATION PROTEIN J"/>
    <property type="match status" value="1"/>
</dbReference>
<dbReference type="Proteomes" id="UP000482960">
    <property type="component" value="Unassembled WGS sequence"/>
</dbReference>
<organism evidence="8 9">
    <name type="scientific">Phytohabitans rumicis</name>
    <dbReference type="NCBI Taxonomy" id="1076125"/>
    <lineage>
        <taxon>Bacteria</taxon>
        <taxon>Bacillati</taxon>
        <taxon>Actinomycetota</taxon>
        <taxon>Actinomycetes</taxon>
        <taxon>Micromonosporales</taxon>
        <taxon>Micromonosporaceae</taxon>
    </lineage>
</organism>
<comment type="subcellular location">
    <subcellularLocation>
        <location evidence="6">Cell membrane</location>
        <topology evidence="6">Multi-pass membrane protein</topology>
    </subcellularLocation>
    <subcellularLocation>
        <location evidence="1">Membrane</location>
        <topology evidence="1">Multi-pass membrane protein</topology>
    </subcellularLocation>
</comment>
<feature type="transmembrane region" description="Helical" evidence="6">
    <location>
        <begin position="111"/>
        <end position="136"/>
    </location>
</feature>
<evidence type="ECO:0000313" key="9">
    <source>
        <dbReference type="Proteomes" id="UP000482960"/>
    </source>
</evidence>
<accession>A0A6V8KXI0</accession>
<dbReference type="GO" id="GO:0046677">
    <property type="term" value="P:response to antibiotic"/>
    <property type="evidence" value="ECO:0007669"/>
    <property type="project" value="UniProtKB-KW"/>
</dbReference>
<dbReference type="AlphaFoldDB" id="A0A6V8KXI0"/>
<feature type="transmembrane region" description="Helical" evidence="6">
    <location>
        <begin position="181"/>
        <end position="200"/>
    </location>
</feature>
<evidence type="ECO:0000256" key="5">
    <source>
        <dbReference type="ARBA" id="ARBA00023251"/>
    </source>
</evidence>
<dbReference type="RefSeq" id="WP_173074328.1">
    <property type="nucleotide sequence ID" value="NZ_BAABJB010000033.1"/>
</dbReference>
<dbReference type="EMBL" id="BLPG01000001">
    <property type="protein sequence ID" value="GFJ87388.1"/>
    <property type="molecule type" value="Genomic_DNA"/>
</dbReference>
<keyword evidence="9" id="KW-1185">Reference proteome</keyword>
<keyword evidence="4 6" id="KW-0472">Membrane</keyword>
<feature type="transmembrane region" description="Helical" evidence="6">
    <location>
        <begin position="35"/>
        <end position="55"/>
    </location>
</feature>
<dbReference type="InterPro" id="IPR047817">
    <property type="entry name" value="ABC2_TM_bact-type"/>
</dbReference>
<dbReference type="PANTHER" id="PTHR43229:SF2">
    <property type="entry name" value="NODULATION PROTEIN J"/>
    <property type="match status" value="1"/>
</dbReference>
<keyword evidence="6" id="KW-0813">Transport</keyword>
<evidence type="ECO:0000256" key="3">
    <source>
        <dbReference type="ARBA" id="ARBA00022989"/>
    </source>
</evidence>
<sequence length="273" mass="30142">MTTTTRERFRPNPVALGLLRSGLEIRQFFRARDSMIFSFAFPIMLLVIFASIFNFEIAPGVKFTQYFIAGMIAAAQLTNGFQTLAIQIPIERDRGVLKRLAGSPMPPASYFIGKVVMVYTIGLIETALMLAIAGTLFDLSLPDTPAKWLTLAWVTMLGIAACTLCGIAFSSIPREGKRAPAVVTPVALVLQFISGVFFVFTNLPSWMQHIAAVFPLKWMTQGMRSVFLPDSFASQEAAGSWELGKVALILGVWVVIGFTLCVLTFRWTAKEER</sequence>
<feature type="transmembrane region" description="Helical" evidence="6">
    <location>
        <begin position="148"/>
        <end position="169"/>
    </location>
</feature>
<feature type="transmembrane region" description="Helical" evidence="6">
    <location>
        <begin position="67"/>
        <end position="90"/>
    </location>
</feature>
<dbReference type="InterPro" id="IPR000412">
    <property type="entry name" value="ABC_2_transport"/>
</dbReference>
<reference evidence="8 9" key="1">
    <citation type="submission" date="2020-03" db="EMBL/GenBank/DDBJ databases">
        <title>Whole genome shotgun sequence of Phytohabitans rumicis NBRC 108638.</title>
        <authorList>
            <person name="Komaki H."/>
            <person name="Tamura T."/>
        </authorList>
    </citation>
    <scope>NUCLEOTIDE SEQUENCE [LARGE SCALE GENOMIC DNA]</scope>
    <source>
        <strain evidence="8 9">NBRC 108638</strain>
    </source>
</reference>
<dbReference type="GO" id="GO:0043190">
    <property type="term" value="C:ATP-binding cassette (ABC) transporter complex"/>
    <property type="evidence" value="ECO:0007669"/>
    <property type="project" value="InterPro"/>
</dbReference>
<comment type="similarity">
    <text evidence="6">Belongs to the ABC-2 integral membrane protein family.</text>
</comment>
<name>A0A6V8KXI0_9ACTN</name>
<gene>
    <name evidence="8" type="ORF">Prum_010300</name>
</gene>
<evidence type="ECO:0000256" key="6">
    <source>
        <dbReference type="RuleBase" id="RU361157"/>
    </source>
</evidence>
<dbReference type="Pfam" id="PF01061">
    <property type="entry name" value="ABC2_membrane"/>
    <property type="match status" value="1"/>
</dbReference>
<feature type="domain" description="ABC transmembrane type-2" evidence="7">
    <location>
        <begin position="33"/>
        <end position="268"/>
    </location>
</feature>
<dbReference type="GO" id="GO:0140359">
    <property type="term" value="F:ABC-type transporter activity"/>
    <property type="evidence" value="ECO:0007669"/>
    <property type="project" value="InterPro"/>
</dbReference>
<feature type="transmembrane region" description="Helical" evidence="6">
    <location>
        <begin position="246"/>
        <end position="265"/>
    </location>
</feature>
<protein>
    <recommendedName>
        <fullName evidence="6">Transport permease protein</fullName>
    </recommendedName>
</protein>
<comment type="caution">
    <text evidence="8">The sequence shown here is derived from an EMBL/GenBank/DDBJ whole genome shotgun (WGS) entry which is preliminary data.</text>
</comment>
<evidence type="ECO:0000256" key="1">
    <source>
        <dbReference type="ARBA" id="ARBA00004141"/>
    </source>
</evidence>
<dbReference type="PROSITE" id="PS51012">
    <property type="entry name" value="ABC_TM2"/>
    <property type="match status" value="1"/>
</dbReference>
<dbReference type="PIRSF" id="PIRSF006648">
    <property type="entry name" value="DrrB"/>
    <property type="match status" value="1"/>
</dbReference>
<reference evidence="8 9" key="2">
    <citation type="submission" date="2020-03" db="EMBL/GenBank/DDBJ databases">
        <authorList>
            <person name="Ichikawa N."/>
            <person name="Kimura A."/>
            <person name="Kitahashi Y."/>
            <person name="Uohara A."/>
        </authorList>
    </citation>
    <scope>NUCLEOTIDE SEQUENCE [LARGE SCALE GENOMIC DNA]</scope>
    <source>
        <strain evidence="8 9">NBRC 108638</strain>
    </source>
</reference>
<dbReference type="InterPro" id="IPR013525">
    <property type="entry name" value="ABC2_TM"/>
</dbReference>
<keyword evidence="6" id="KW-1003">Cell membrane</keyword>
<evidence type="ECO:0000259" key="7">
    <source>
        <dbReference type="PROSITE" id="PS51012"/>
    </source>
</evidence>
<keyword evidence="3 6" id="KW-1133">Transmembrane helix</keyword>
<keyword evidence="5" id="KW-0046">Antibiotic resistance</keyword>
<evidence type="ECO:0000256" key="4">
    <source>
        <dbReference type="ARBA" id="ARBA00023136"/>
    </source>
</evidence>